<dbReference type="CDD" id="cd02440">
    <property type="entry name" value="AdoMet_MTases"/>
    <property type="match status" value="1"/>
</dbReference>
<dbReference type="InterPro" id="IPR029063">
    <property type="entry name" value="SAM-dependent_MTases_sf"/>
</dbReference>
<dbReference type="NCBIfam" id="NF001244">
    <property type="entry name" value="PRK00216.1-5"/>
    <property type="match status" value="1"/>
</dbReference>
<dbReference type="PANTHER" id="PTHR43591">
    <property type="entry name" value="METHYLTRANSFERASE"/>
    <property type="match status" value="1"/>
</dbReference>
<dbReference type="GO" id="GO:0032259">
    <property type="term" value="P:methylation"/>
    <property type="evidence" value="ECO:0007669"/>
    <property type="project" value="UniProtKB-KW"/>
</dbReference>
<keyword evidence="1 4" id="KW-0489">Methyltransferase</keyword>
<evidence type="ECO:0000256" key="4">
    <source>
        <dbReference type="HAMAP-Rule" id="MF_01813"/>
    </source>
</evidence>
<keyword evidence="6" id="KW-1185">Reference proteome</keyword>
<dbReference type="PROSITE" id="PS01183">
    <property type="entry name" value="UBIE_1"/>
    <property type="match status" value="1"/>
</dbReference>
<evidence type="ECO:0000256" key="3">
    <source>
        <dbReference type="ARBA" id="ARBA00022691"/>
    </source>
</evidence>
<comment type="similarity">
    <text evidence="4">Belongs to the class I-like SAM-binding methyltransferase superfamily. MenG/UbiE family.</text>
</comment>
<evidence type="ECO:0000313" key="5">
    <source>
        <dbReference type="EMBL" id="MDH6182006.1"/>
    </source>
</evidence>
<keyword evidence="3 4" id="KW-0949">S-adenosyl-L-methionine</keyword>
<keyword evidence="2 4" id="KW-0808">Transferase</keyword>
<comment type="function">
    <text evidence="4">Methyltransferase required for the conversion of demethylmenaquinol (DMKH2) to menaquinol (MKH2).</text>
</comment>
<evidence type="ECO:0000256" key="2">
    <source>
        <dbReference type="ARBA" id="ARBA00022679"/>
    </source>
</evidence>
<reference evidence="5 6" key="1">
    <citation type="submission" date="2023-04" db="EMBL/GenBank/DDBJ databases">
        <title>Genome Encyclopedia of Bacteria and Archaea VI: Functional Genomics of Type Strains.</title>
        <authorList>
            <person name="Whitman W."/>
        </authorList>
    </citation>
    <scope>NUCLEOTIDE SEQUENCE [LARGE SCALE GENOMIC DNA]</scope>
    <source>
        <strain evidence="5 6">SG_E_30_P1</strain>
    </source>
</reference>
<dbReference type="SUPFAM" id="SSF53335">
    <property type="entry name" value="S-adenosyl-L-methionine-dependent methyltransferases"/>
    <property type="match status" value="1"/>
</dbReference>
<sequence>MARADLTKRPDDVASMFDGVAKRYDRTNTLLSGGNDILWRVATVRAVAPVAGERILDIAAGTGSSSAALARSGARVVAVDLSPGMIAEGRKRHKKIEFIEADALSLPFGDDEFDAVTISFGLRNITDPKAALAEMYRVLKPGGRLVICEFSRPPVAILRASYNAYLKYVLPAVAGRASSNPEAYDYLAESIKAWPDQGELSQWIRGAGFVRVAYRNLTGGVVALHRGRKPADATVLASVARRKTATRPIPTLRSTTAPEKQ</sequence>
<dbReference type="InterPro" id="IPR004033">
    <property type="entry name" value="UbiE/COQ5_MeTrFase"/>
</dbReference>
<feature type="binding site" evidence="4">
    <location>
        <position position="62"/>
    </location>
    <ligand>
        <name>S-adenosyl-L-methionine</name>
        <dbReference type="ChEBI" id="CHEBI:59789"/>
    </ligand>
</feature>
<organism evidence="5 6">
    <name type="scientific">Antiquaquibacter oligotrophicus</name>
    <dbReference type="NCBI Taxonomy" id="2880260"/>
    <lineage>
        <taxon>Bacteria</taxon>
        <taxon>Bacillati</taxon>
        <taxon>Actinomycetota</taxon>
        <taxon>Actinomycetes</taxon>
        <taxon>Micrococcales</taxon>
        <taxon>Microbacteriaceae</taxon>
        <taxon>Antiquaquibacter</taxon>
    </lineage>
</organism>
<dbReference type="Pfam" id="PF01209">
    <property type="entry name" value="Ubie_methyltran"/>
    <property type="match status" value="1"/>
</dbReference>
<keyword evidence="4" id="KW-0474">Menaquinone biosynthesis</keyword>
<comment type="pathway">
    <text evidence="4">Quinol/quinone metabolism; menaquinone biosynthesis; menaquinol from 1,4-dihydroxy-2-naphthoate: step 2/2.</text>
</comment>
<accession>A0ABT6KQB6</accession>
<dbReference type="GO" id="GO:0043770">
    <property type="term" value="F:demethylmenaquinone methyltransferase activity"/>
    <property type="evidence" value="ECO:0007669"/>
    <property type="project" value="UniProtKB-EC"/>
</dbReference>
<dbReference type="InterPro" id="IPR023576">
    <property type="entry name" value="UbiE/COQ5_MeTrFase_CS"/>
</dbReference>
<dbReference type="NCBIfam" id="NF001241">
    <property type="entry name" value="PRK00216.1-2"/>
    <property type="match status" value="1"/>
</dbReference>
<dbReference type="Gene3D" id="3.40.50.150">
    <property type="entry name" value="Vaccinia Virus protein VP39"/>
    <property type="match status" value="1"/>
</dbReference>
<feature type="binding site" evidence="4">
    <location>
        <begin position="102"/>
        <end position="103"/>
    </location>
    <ligand>
        <name>S-adenosyl-L-methionine</name>
        <dbReference type="ChEBI" id="CHEBI:59789"/>
    </ligand>
</feature>
<dbReference type="EMBL" id="JARXVQ010000001">
    <property type="protein sequence ID" value="MDH6182006.1"/>
    <property type="molecule type" value="Genomic_DNA"/>
</dbReference>
<gene>
    <name evidence="4" type="primary">menG</name>
    <name evidence="5" type="ORF">M2152_002188</name>
</gene>
<dbReference type="PANTHER" id="PTHR43591:SF24">
    <property type="entry name" value="2-METHOXY-6-POLYPRENYL-1,4-BENZOQUINOL METHYLASE, MITOCHONDRIAL"/>
    <property type="match status" value="1"/>
</dbReference>
<proteinExistence type="inferred from homology"/>
<dbReference type="GO" id="GO:0008425">
    <property type="term" value="F:2-methoxy-6-polyprenyl-1,4-benzoquinol methyltransferase activity"/>
    <property type="evidence" value="ECO:0007669"/>
    <property type="project" value="UniProtKB-EC"/>
</dbReference>
<comment type="caution">
    <text evidence="5">The sequence shown here is derived from an EMBL/GenBank/DDBJ whole genome shotgun (WGS) entry which is preliminary data.</text>
</comment>
<evidence type="ECO:0000256" key="1">
    <source>
        <dbReference type="ARBA" id="ARBA00022603"/>
    </source>
</evidence>
<dbReference type="RefSeq" id="WP_322134299.1">
    <property type="nucleotide sequence ID" value="NZ_CP085036.1"/>
</dbReference>
<comment type="catalytic activity">
    <reaction evidence="4">
        <text>a 2-demethylmenaquinol + S-adenosyl-L-methionine = a menaquinol + S-adenosyl-L-homocysteine + H(+)</text>
        <dbReference type="Rhea" id="RHEA:42640"/>
        <dbReference type="Rhea" id="RHEA-COMP:9539"/>
        <dbReference type="Rhea" id="RHEA-COMP:9563"/>
        <dbReference type="ChEBI" id="CHEBI:15378"/>
        <dbReference type="ChEBI" id="CHEBI:18151"/>
        <dbReference type="ChEBI" id="CHEBI:55437"/>
        <dbReference type="ChEBI" id="CHEBI:57856"/>
        <dbReference type="ChEBI" id="CHEBI:59789"/>
        <dbReference type="EC" id="2.1.1.163"/>
    </reaction>
</comment>
<dbReference type="EC" id="2.1.1.163" evidence="4"/>
<protein>
    <recommendedName>
        <fullName evidence="4">Demethylmenaquinone methyltransferase</fullName>
        <ecNumber evidence="4">2.1.1.163</ecNumber>
    </recommendedName>
</protein>
<feature type="binding site" evidence="4">
    <location>
        <position position="80"/>
    </location>
    <ligand>
        <name>S-adenosyl-L-methionine</name>
        <dbReference type="ChEBI" id="CHEBI:59789"/>
    </ligand>
</feature>
<dbReference type="PROSITE" id="PS51608">
    <property type="entry name" value="SAM_MT_UBIE"/>
    <property type="match status" value="1"/>
</dbReference>
<feature type="binding site" evidence="4">
    <location>
        <position position="119"/>
    </location>
    <ligand>
        <name>S-adenosyl-L-methionine</name>
        <dbReference type="ChEBI" id="CHEBI:59789"/>
    </ligand>
</feature>
<dbReference type="NCBIfam" id="TIGR01934">
    <property type="entry name" value="MenG_MenH_UbiE"/>
    <property type="match status" value="1"/>
</dbReference>
<evidence type="ECO:0000313" key="6">
    <source>
        <dbReference type="Proteomes" id="UP001160142"/>
    </source>
</evidence>
<dbReference type="Proteomes" id="UP001160142">
    <property type="component" value="Unassembled WGS sequence"/>
</dbReference>
<name>A0ABT6KQB6_9MICO</name>
<dbReference type="HAMAP" id="MF_01813">
    <property type="entry name" value="MenG_UbiE_methyltr"/>
    <property type="match status" value="1"/>
</dbReference>
<dbReference type="PROSITE" id="PS01184">
    <property type="entry name" value="UBIE_2"/>
    <property type="match status" value="1"/>
</dbReference>